<dbReference type="SUPFAM" id="SSF48435">
    <property type="entry name" value="Bacterial muramidases"/>
    <property type="match status" value="1"/>
</dbReference>
<dbReference type="CDD" id="cd13401">
    <property type="entry name" value="Slt70-like"/>
    <property type="match status" value="1"/>
</dbReference>
<dbReference type="InterPro" id="IPR008258">
    <property type="entry name" value="Transglycosylase_SLT_dom_1"/>
</dbReference>
<evidence type="ECO:0000256" key="2">
    <source>
        <dbReference type="ARBA" id="ARBA00009387"/>
    </source>
</evidence>
<dbReference type="PANTHER" id="PTHR37423:SF2">
    <property type="entry name" value="MEMBRANE-BOUND LYTIC MUREIN TRANSGLYCOSYLASE C"/>
    <property type="match status" value="1"/>
</dbReference>
<evidence type="ECO:0000313" key="5">
    <source>
        <dbReference type="EMBL" id="BFD45412.1"/>
    </source>
</evidence>
<dbReference type="InterPro" id="IPR008939">
    <property type="entry name" value="Lytic_TGlycosylase_superhlx_U"/>
</dbReference>
<dbReference type="AlphaFoldDB" id="A0AAT9G6H7"/>
<dbReference type="SUPFAM" id="SSF53955">
    <property type="entry name" value="Lysozyme-like"/>
    <property type="match status" value="1"/>
</dbReference>
<dbReference type="Gene3D" id="1.25.20.10">
    <property type="entry name" value="Bacterial muramidases"/>
    <property type="match status" value="1"/>
</dbReference>
<dbReference type="InterPro" id="IPR023346">
    <property type="entry name" value="Lysozyme-like_dom_sf"/>
</dbReference>
<dbReference type="GO" id="GO:0042597">
    <property type="term" value="C:periplasmic space"/>
    <property type="evidence" value="ECO:0007669"/>
    <property type="project" value="InterPro"/>
</dbReference>
<proteinExistence type="inferred from homology"/>
<accession>A0AAT9G6H7</accession>
<comment type="similarity">
    <text evidence="2">Belongs to the virb1 family.</text>
</comment>
<dbReference type="PANTHER" id="PTHR37423">
    <property type="entry name" value="SOLUBLE LYTIC MUREIN TRANSGLYCOSYLASE-RELATED"/>
    <property type="match status" value="1"/>
</dbReference>
<dbReference type="GO" id="GO:0004553">
    <property type="term" value="F:hydrolase activity, hydrolyzing O-glycosyl compounds"/>
    <property type="evidence" value="ECO:0007669"/>
    <property type="project" value="InterPro"/>
</dbReference>
<dbReference type="EMBL" id="AP029170">
    <property type="protein sequence ID" value="BFD45412.1"/>
    <property type="molecule type" value="Genomic_DNA"/>
</dbReference>
<dbReference type="Gene3D" id="1.10.530.10">
    <property type="match status" value="1"/>
</dbReference>
<evidence type="ECO:0000259" key="4">
    <source>
        <dbReference type="Pfam" id="PF01464"/>
    </source>
</evidence>
<gene>
    <name evidence="5" type="ORF">DMENIID0002_00580</name>
</gene>
<evidence type="ECO:0000256" key="3">
    <source>
        <dbReference type="ARBA" id="ARBA00022729"/>
    </source>
</evidence>
<evidence type="ECO:0000256" key="1">
    <source>
        <dbReference type="ARBA" id="ARBA00007734"/>
    </source>
</evidence>
<comment type="similarity">
    <text evidence="1">Belongs to the transglycosylase Slt family.</text>
</comment>
<protein>
    <submittedName>
        <fullName evidence="5">Lytic transglycosylase domain-containing protein</fullName>
    </submittedName>
</protein>
<feature type="domain" description="Transglycosylase SLT" evidence="4">
    <location>
        <begin position="461"/>
        <end position="570"/>
    </location>
</feature>
<reference evidence="5" key="1">
    <citation type="submission" date="2024-01" db="EMBL/GenBank/DDBJ databases">
        <title>Sequencing the genomes of a sandfly, Sergentomyia squamirostris, and its two endosymbionts.</title>
        <authorList>
            <person name="Itokawa K."/>
            <person name="Sanjoba C."/>
        </authorList>
    </citation>
    <scope>NUCLEOTIDE SEQUENCE</scope>
    <source>
        <strain evidence="5">RiSSQ</strain>
    </source>
</reference>
<sequence length="631" mass="73734">MALDCIKETFIHLDKKAWKDCEKMAKSSKDKAVIKITMSQRFLDPNYKKNSFEEVIKFIQNNPHWPQVDKLKEMAEQYLNYNTDQALIVNWFSENEPITALGYKFYALASRKLIKDPQKLAKIIKNGWIYGVFTQAEENNYLSNFKNILCEEDHVKKIDEYLWVADTCSAKKYMHYVSNGYKQNFIAQIAILNKSNDSEKLFQQVSEKYYTPALLFYYLDSKKTEVPTNYSIKLFQKVKSDKIHSSRWARVQSYYAREFINQKDFSSSYKIISMPITVDPEHVREAEWLSGWLALRFLHKPDIALSHFNKFMKVAAKPLSVSRGQYWLARTYEAKGDKEQANKFYHMVSKYSHSFYGQLANIELNKRHFILPQKPTSTKHNNENSEIIRAIKYLIKYGKHDLALLYAKMAIEKSSTPSKIVLITDIISTKGNIYHTVDVAKIACQHHTFIKDYAFPTPYTKAVKNTPLEPSLTYSIIRQESVFNQHAISTAKAKGLMQLTDIAAYDTAKSVGCKCHIKKLTLDPKYNIMLGTNHFKEYLQLYNGNYLLAIAAYNAGPCRITRWINLFGDPRDFKNLRQIIDWIELIPYAETRNYTQRVLENLQVYRSIINRNNNIKLEQDLLKTKDNKREI</sequence>
<keyword evidence="3" id="KW-0732">Signal</keyword>
<organism evidence="5">
    <name type="scientific">Candidatus Tisiphia endosymbiont of Sergentomyia squamirostris</name>
    <dbReference type="NCBI Taxonomy" id="3113639"/>
    <lineage>
        <taxon>Bacteria</taxon>
        <taxon>Pseudomonadati</taxon>
        <taxon>Pseudomonadota</taxon>
        <taxon>Alphaproteobacteria</taxon>
        <taxon>Rickettsiales</taxon>
        <taxon>Rickettsiaceae</taxon>
        <taxon>Rickettsieae</taxon>
        <taxon>Candidatus Tisiphia</taxon>
    </lineage>
</organism>
<dbReference type="Pfam" id="PF01464">
    <property type="entry name" value="SLT"/>
    <property type="match status" value="1"/>
</dbReference>
<name>A0AAT9G6H7_9RICK</name>